<dbReference type="AlphaFoldDB" id="A0A179HS64"/>
<dbReference type="Proteomes" id="UP000078340">
    <property type="component" value="Unassembled WGS sequence"/>
</dbReference>
<gene>
    <name evidence="1" type="ORF">VFPFJ_03943</name>
</gene>
<evidence type="ECO:0000313" key="2">
    <source>
        <dbReference type="Proteomes" id="UP000078340"/>
    </source>
</evidence>
<accession>A0A179HS64</accession>
<reference evidence="1 2" key="1">
    <citation type="submission" date="2016-02" db="EMBL/GenBank/DDBJ databases">
        <title>Biosynthesis of antibiotic leucinostatins and their inhibition on Phytophthora in bio-control Purpureocillium lilacinum.</title>
        <authorList>
            <person name="Wang G."/>
            <person name="Liu Z."/>
            <person name="Lin R."/>
            <person name="Li E."/>
            <person name="Mao Z."/>
            <person name="Ling J."/>
            <person name="Yin W."/>
            <person name="Xie B."/>
        </authorList>
    </citation>
    <scope>NUCLEOTIDE SEQUENCE [LARGE SCALE GENOMIC DNA]</scope>
    <source>
        <strain evidence="1">PLFJ-1</strain>
    </source>
</reference>
<comment type="caution">
    <text evidence="1">The sequence shown here is derived from an EMBL/GenBank/DDBJ whole genome shotgun (WGS) entry which is preliminary data.</text>
</comment>
<organism evidence="1 2">
    <name type="scientific">Purpureocillium lilacinum</name>
    <name type="common">Paecilomyces lilacinus</name>
    <dbReference type="NCBI Taxonomy" id="33203"/>
    <lineage>
        <taxon>Eukaryota</taxon>
        <taxon>Fungi</taxon>
        <taxon>Dikarya</taxon>
        <taxon>Ascomycota</taxon>
        <taxon>Pezizomycotina</taxon>
        <taxon>Sordariomycetes</taxon>
        <taxon>Hypocreomycetidae</taxon>
        <taxon>Hypocreales</taxon>
        <taxon>Ophiocordycipitaceae</taxon>
        <taxon>Purpureocillium</taxon>
    </lineage>
</organism>
<name>A0A179HS64_PURLI</name>
<sequence length="65" mass="7396">MSMAYFAASGDRPEQCTEWSFRRCSTRRHLANNVQSRRARPAPSRTTKQGIIVGQALHFWSSIKG</sequence>
<evidence type="ECO:0000313" key="1">
    <source>
        <dbReference type="EMBL" id="OAQ92203.1"/>
    </source>
</evidence>
<proteinExistence type="predicted"/>
<dbReference type="EMBL" id="LSBI01000003">
    <property type="protein sequence ID" value="OAQ92203.1"/>
    <property type="molecule type" value="Genomic_DNA"/>
</dbReference>
<protein>
    <submittedName>
        <fullName evidence="1">Uncharacterized protein</fullName>
    </submittedName>
</protein>